<dbReference type="EMBL" id="ATMH01003506">
    <property type="protein sequence ID" value="EPY31337.1"/>
    <property type="molecule type" value="Genomic_DNA"/>
</dbReference>
<dbReference type="InterPro" id="IPR045113">
    <property type="entry name" value="Rpb7-like"/>
</dbReference>
<evidence type="ECO:0000256" key="2">
    <source>
        <dbReference type="ARBA" id="ARBA00022478"/>
    </source>
</evidence>
<reference evidence="4" key="2">
    <citation type="submission" date="2013-03" db="EMBL/GenBank/DDBJ databases">
        <authorList>
            <person name="Motta M.C.M."/>
            <person name="Martins A.C.A."/>
            <person name="Preta C.M.C.C."/>
            <person name="Silva R."/>
            <person name="de Souza S.S."/>
            <person name="Klein C.C."/>
            <person name="de Almeida L.G.P."/>
            <person name="Cunha O.L."/>
            <person name="Colabardini A.C."/>
            <person name="Lima B.A."/>
            <person name="Machado C.R."/>
            <person name="Soares C.M.A."/>
            <person name="de Menezes C.B.A."/>
            <person name="Bartolomeu D.C."/>
            <person name="Grisard E.C."/>
            <person name="Fantinatti-Garboggini F."/>
            <person name="Rodrigues-Luiz G.F."/>
            <person name="Wagner G."/>
            <person name="Goldman G.H."/>
            <person name="Fietto J.L.R."/>
            <person name="Ciapina L.P."/>
            <person name="Brocchi M."/>
            <person name="Elias M.C."/>
            <person name="Goldman M.H.S."/>
            <person name="Sagot M.-F."/>
            <person name="Pereira M."/>
            <person name="Stoco P.H."/>
            <person name="Teixeira S.M.R."/>
            <person name="de Mendonca-Neto R.P."/>
            <person name="Maciel T.E.F."/>
            <person name="Mendes T.A.O."/>
            <person name="Urmenyi T.P."/>
            <person name="Teixeira M.M.G."/>
            <person name="de Camargo E.F.P."/>
            <person name="de Sousa W."/>
            <person name="Schenkman S."/>
            <person name="de Vasconcelos A.T.R."/>
        </authorList>
    </citation>
    <scope>NUCLEOTIDE SEQUENCE</scope>
</reference>
<dbReference type="GO" id="GO:0000932">
    <property type="term" value="C:P-body"/>
    <property type="evidence" value="ECO:0007669"/>
    <property type="project" value="TreeGrafter"/>
</dbReference>
<dbReference type="GO" id="GO:0003727">
    <property type="term" value="F:single-stranded RNA binding"/>
    <property type="evidence" value="ECO:0007669"/>
    <property type="project" value="TreeGrafter"/>
</dbReference>
<dbReference type="GO" id="GO:0031369">
    <property type="term" value="F:translation initiation factor binding"/>
    <property type="evidence" value="ECO:0007669"/>
    <property type="project" value="TreeGrafter"/>
</dbReference>
<dbReference type="GO" id="GO:0003697">
    <property type="term" value="F:single-stranded DNA binding"/>
    <property type="evidence" value="ECO:0007669"/>
    <property type="project" value="TreeGrafter"/>
</dbReference>
<evidence type="ECO:0000256" key="1">
    <source>
        <dbReference type="ARBA" id="ARBA00004123"/>
    </source>
</evidence>
<accession>S9UBY9</accession>
<dbReference type="EMBL" id="ATMH01005189">
    <property type="protein sequence ID" value="EPY28322.1"/>
    <property type="molecule type" value="Genomic_DNA"/>
</dbReference>
<dbReference type="AlphaFoldDB" id="S9UBY9"/>
<evidence type="ECO:0000313" key="4">
    <source>
        <dbReference type="EMBL" id="EPY28322.1"/>
    </source>
</evidence>
<keyword evidence="6" id="KW-1185">Reference proteome</keyword>
<proteinExistence type="predicted"/>
<dbReference type="InterPro" id="IPR012340">
    <property type="entry name" value="NA-bd_OB-fold"/>
</dbReference>
<comment type="subcellular location">
    <subcellularLocation>
        <location evidence="1">Nucleus</location>
    </subcellularLocation>
</comment>
<dbReference type="SUPFAM" id="SSF50249">
    <property type="entry name" value="Nucleic acid-binding proteins"/>
    <property type="match status" value="1"/>
</dbReference>
<organism evidence="4 6">
    <name type="scientific">Strigomonas culicis</name>
    <dbReference type="NCBI Taxonomy" id="28005"/>
    <lineage>
        <taxon>Eukaryota</taxon>
        <taxon>Discoba</taxon>
        <taxon>Euglenozoa</taxon>
        <taxon>Kinetoplastea</taxon>
        <taxon>Metakinetoplastina</taxon>
        <taxon>Trypanosomatida</taxon>
        <taxon>Trypanosomatidae</taxon>
        <taxon>Strigomonadinae</taxon>
        <taxon>Strigomonas</taxon>
    </lineage>
</organism>
<dbReference type="InterPro" id="IPR036898">
    <property type="entry name" value="RNA_pol_Rpb7-like_N_sf"/>
</dbReference>
<dbReference type="PANTHER" id="PTHR12709:SF4">
    <property type="entry name" value="DNA-DIRECTED RNA POLYMERASE II SUBUNIT RPB7"/>
    <property type="match status" value="1"/>
</dbReference>
<comment type="caution">
    <text evidence="4">The sequence shown here is derived from an EMBL/GenBank/DDBJ whole genome shotgun (WGS) entry which is preliminary data.</text>
</comment>
<evidence type="ECO:0000313" key="6">
    <source>
        <dbReference type="Proteomes" id="UP000015354"/>
    </source>
</evidence>
<name>S9UBY9_9TRYP</name>
<dbReference type="Proteomes" id="UP000015354">
    <property type="component" value="Unassembled WGS sequence"/>
</dbReference>
<keyword evidence="2 4" id="KW-0240">DNA-directed RNA polymerase</keyword>
<gene>
    <name evidence="5" type="ORF">STCU_03506</name>
    <name evidence="4" type="ORF">STCU_05189</name>
</gene>
<sequence length="195" mass="21648">MFYKLNLQRVITVEPEHLGSILNRCLLNYLRKAVEGKPLPASDSLSAIAADYVSSSKSSAIVIAVVDIVQAQTIQGKVLDDGNVTFLLNYKAMVFKLHRGEVLDVKVESTAQEGWYGNVFGLGRIFISHSQMNEDLHNPEWHYEADSGDGVWMHSSERKSIKNGDIVRVRVVAETPQADGRMAIGSMKEKYLGPI</sequence>
<dbReference type="GO" id="GO:0060213">
    <property type="term" value="P:positive regulation of nuclear-transcribed mRNA poly(A) tail shortening"/>
    <property type="evidence" value="ECO:0007669"/>
    <property type="project" value="TreeGrafter"/>
</dbReference>
<dbReference type="PANTHER" id="PTHR12709">
    <property type="entry name" value="DNA-DIRECTED RNA POLYMERASE II, III"/>
    <property type="match status" value="1"/>
</dbReference>
<protein>
    <submittedName>
        <fullName evidence="4">DNA-directed RNA polymerase II subunit RPB7</fullName>
    </submittedName>
</protein>
<keyword evidence="3" id="KW-0804">Transcription</keyword>
<dbReference type="GO" id="GO:0006367">
    <property type="term" value="P:transcription initiation at RNA polymerase II promoter"/>
    <property type="evidence" value="ECO:0007669"/>
    <property type="project" value="TreeGrafter"/>
</dbReference>
<evidence type="ECO:0000313" key="5">
    <source>
        <dbReference type="EMBL" id="EPY31337.1"/>
    </source>
</evidence>
<dbReference type="OrthoDB" id="1162399at2759"/>
<evidence type="ECO:0000256" key="3">
    <source>
        <dbReference type="ARBA" id="ARBA00023163"/>
    </source>
</evidence>
<dbReference type="Gene3D" id="3.30.1490.120">
    <property type="entry name" value="RNA polymerase Rpb7-like, N-terminal domain"/>
    <property type="match status" value="1"/>
</dbReference>
<dbReference type="GO" id="GO:0045948">
    <property type="term" value="P:positive regulation of translational initiation"/>
    <property type="evidence" value="ECO:0007669"/>
    <property type="project" value="TreeGrafter"/>
</dbReference>
<reference evidence="4 6" key="1">
    <citation type="journal article" date="2013" name="PLoS ONE">
        <title>Predicting the Proteins of Angomonas deanei, Strigomonas culicis and Their Respective Endosymbionts Reveals New Aspects of the Trypanosomatidae Family.</title>
        <authorList>
            <person name="Motta M.C."/>
            <person name="Martins A.C."/>
            <person name="de Souza S.S."/>
            <person name="Catta-Preta C.M."/>
            <person name="Silva R."/>
            <person name="Klein C.C."/>
            <person name="de Almeida L.G."/>
            <person name="de Lima Cunha O."/>
            <person name="Ciapina L.P."/>
            <person name="Brocchi M."/>
            <person name="Colabardini A.C."/>
            <person name="de Araujo Lima B."/>
            <person name="Machado C.R."/>
            <person name="de Almeida Soares C.M."/>
            <person name="Probst C.M."/>
            <person name="de Menezes C.B."/>
            <person name="Thompson C.E."/>
            <person name="Bartholomeu D.C."/>
            <person name="Gradia D.F."/>
            <person name="Pavoni D.P."/>
            <person name="Grisard E.C."/>
            <person name="Fantinatti-Garboggini F."/>
            <person name="Marchini F.K."/>
            <person name="Rodrigues-Luiz G.F."/>
            <person name="Wagner G."/>
            <person name="Goldman G.H."/>
            <person name="Fietto J.L."/>
            <person name="Elias M.C."/>
            <person name="Goldman M.H."/>
            <person name="Sagot M.F."/>
            <person name="Pereira M."/>
            <person name="Stoco P.H."/>
            <person name="de Mendonca-Neto R.P."/>
            <person name="Teixeira S.M."/>
            <person name="Maciel T.E."/>
            <person name="de Oliveira Mendes T.A."/>
            <person name="Urmenyi T.P."/>
            <person name="de Souza W."/>
            <person name="Schenkman S."/>
            <person name="de Vasconcelos A.T."/>
        </authorList>
    </citation>
    <scope>NUCLEOTIDE SEQUENCE [LARGE SCALE GENOMIC DNA]</scope>
</reference>
<dbReference type="GO" id="GO:0005665">
    <property type="term" value="C:RNA polymerase II, core complex"/>
    <property type="evidence" value="ECO:0007669"/>
    <property type="project" value="TreeGrafter"/>
</dbReference>
<dbReference type="SUPFAM" id="SSF88798">
    <property type="entry name" value="N-terminal, heterodimerisation domain of RBP7 (RpoE)"/>
    <property type="match status" value="1"/>
</dbReference>
<dbReference type="Gene3D" id="2.40.50.140">
    <property type="entry name" value="Nucleic acid-binding proteins"/>
    <property type="match status" value="1"/>
</dbReference>